<keyword evidence="2 4" id="KW-0548">Nucleotidyltransferase</keyword>
<feature type="domain" description="Nucleotidyl transferase" evidence="3">
    <location>
        <begin position="2"/>
        <end position="141"/>
    </location>
</feature>
<dbReference type="SUPFAM" id="SSF53448">
    <property type="entry name" value="Nucleotide-diphospho-sugar transferases"/>
    <property type="match status" value="1"/>
</dbReference>
<dbReference type="RefSeq" id="WP_064037840.1">
    <property type="nucleotide sequence ID" value="NZ_LUUH01000077.1"/>
</dbReference>
<gene>
    <name evidence="4" type="ORF">A1353_01120</name>
</gene>
<sequence length="232" mass="25193">MKAMILAAGRGERMRPLTDHTPKPLLKAAGKALIEYTLENLANAGFAEIVINIAHLGEQIKGYCGNGKRWNVSIEYSDEGETALETAGGIAKALPLLGDEPFLVLNADIICDYPLANLRTRAIDLAHLVMINNPPHHPEGDFSLNAGGLLAEQGLNKLTFSGIGVYHPKLFANIPAAPLKLRPVLNRAMQEQRISGEKFSGLWMDIGTPERLAELGKQQARDTSKHTEDVAN</sequence>
<evidence type="ECO:0000256" key="1">
    <source>
        <dbReference type="ARBA" id="ARBA00022679"/>
    </source>
</evidence>
<evidence type="ECO:0000313" key="5">
    <source>
        <dbReference type="Proteomes" id="UP000077763"/>
    </source>
</evidence>
<protein>
    <submittedName>
        <fullName evidence="4">Mannose-1-phosphate guanylyltransferase</fullName>
    </submittedName>
</protein>
<dbReference type="GO" id="GO:0016779">
    <property type="term" value="F:nucleotidyltransferase activity"/>
    <property type="evidence" value="ECO:0007669"/>
    <property type="project" value="UniProtKB-KW"/>
</dbReference>
<accession>A0A177M3M9</accession>
<dbReference type="Proteomes" id="UP000077763">
    <property type="component" value="Unassembled WGS sequence"/>
</dbReference>
<dbReference type="PANTHER" id="PTHR43584:SF8">
    <property type="entry name" value="N-ACETYLMURAMATE ALPHA-1-PHOSPHATE URIDYLYLTRANSFERASE"/>
    <property type="match status" value="1"/>
</dbReference>
<comment type="caution">
    <text evidence="4">The sequence shown here is derived from an EMBL/GenBank/DDBJ whole genome shotgun (WGS) entry which is preliminary data.</text>
</comment>
<keyword evidence="1 4" id="KW-0808">Transferase</keyword>
<dbReference type="Gene3D" id="3.90.550.10">
    <property type="entry name" value="Spore Coat Polysaccharide Biosynthesis Protein SpsA, Chain A"/>
    <property type="match status" value="1"/>
</dbReference>
<reference evidence="4 5" key="1">
    <citation type="submission" date="2016-03" db="EMBL/GenBank/DDBJ databases">
        <authorList>
            <person name="Ploux O."/>
        </authorList>
    </citation>
    <scope>NUCLEOTIDE SEQUENCE [LARGE SCALE GENOMIC DNA]</scope>
    <source>
        <strain evidence="4 5">R-45371</strain>
    </source>
</reference>
<dbReference type="NCBIfam" id="NF045761">
    <property type="entry name" value="NAMPUrTaseMurU"/>
    <property type="match status" value="1"/>
</dbReference>
<name>A0A177M3M9_METMH</name>
<dbReference type="InterPro" id="IPR029044">
    <property type="entry name" value="Nucleotide-diphossugar_trans"/>
</dbReference>
<dbReference type="InterPro" id="IPR054790">
    <property type="entry name" value="MurU"/>
</dbReference>
<evidence type="ECO:0000313" key="4">
    <source>
        <dbReference type="EMBL" id="OAI00326.1"/>
    </source>
</evidence>
<dbReference type="InterPro" id="IPR005835">
    <property type="entry name" value="NTP_transferase_dom"/>
</dbReference>
<dbReference type="EMBL" id="LUUH01000077">
    <property type="protein sequence ID" value="OAI00326.1"/>
    <property type="molecule type" value="Genomic_DNA"/>
</dbReference>
<dbReference type="InterPro" id="IPR050065">
    <property type="entry name" value="GlmU-like"/>
</dbReference>
<evidence type="ECO:0000256" key="2">
    <source>
        <dbReference type="ARBA" id="ARBA00022695"/>
    </source>
</evidence>
<dbReference type="PANTHER" id="PTHR43584">
    <property type="entry name" value="NUCLEOTIDYL TRANSFERASE"/>
    <property type="match status" value="1"/>
</dbReference>
<dbReference type="CDD" id="cd06422">
    <property type="entry name" value="NTP_transferase_like_1"/>
    <property type="match status" value="1"/>
</dbReference>
<evidence type="ECO:0000259" key="3">
    <source>
        <dbReference type="Pfam" id="PF00483"/>
    </source>
</evidence>
<proteinExistence type="predicted"/>
<organism evidence="4 5">
    <name type="scientific">Methylomonas methanica</name>
    <dbReference type="NCBI Taxonomy" id="421"/>
    <lineage>
        <taxon>Bacteria</taxon>
        <taxon>Pseudomonadati</taxon>
        <taxon>Pseudomonadota</taxon>
        <taxon>Gammaproteobacteria</taxon>
        <taxon>Methylococcales</taxon>
        <taxon>Methylococcaceae</taxon>
        <taxon>Methylomonas</taxon>
    </lineage>
</organism>
<dbReference type="AlphaFoldDB" id="A0A177M3M9"/>
<dbReference type="Pfam" id="PF00483">
    <property type="entry name" value="NTP_transferase"/>
    <property type="match status" value="1"/>
</dbReference>